<protein>
    <submittedName>
        <fullName evidence="2 4">Uncharacterized protein</fullName>
    </submittedName>
</protein>
<organism evidence="4">
    <name type="scientific">Gongylonema pulchrum</name>
    <dbReference type="NCBI Taxonomy" id="637853"/>
    <lineage>
        <taxon>Eukaryota</taxon>
        <taxon>Metazoa</taxon>
        <taxon>Ecdysozoa</taxon>
        <taxon>Nematoda</taxon>
        <taxon>Chromadorea</taxon>
        <taxon>Rhabditida</taxon>
        <taxon>Spirurina</taxon>
        <taxon>Spiruromorpha</taxon>
        <taxon>Spiruroidea</taxon>
        <taxon>Gongylonematidae</taxon>
        <taxon>Gongylonema</taxon>
    </lineage>
</organism>
<dbReference type="OrthoDB" id="5775873at2759"/>
<evidence type="ECO:0000313" key="4">
    <source>
        <dbReference type="WBParaSite" id="GPUH_0001046201-mRNA-1"/>
    </source>
</evidence>
<reference evidence="2 3" key="2">
    <citation type="submission" date="2018-11" db="EMBL/GenBank/DDBJ databases">
        <authorList>
            <consortium name="Pathogen Informatics"/>
        </authorList>
    </citation>
    <scope>NUCLEOTIDE SEQUENCE [LARGE SCALE GENOMIC DNA]</scope>
</reference>
<feature type="compositionally biased region" description="Basic and acidic residues" evidence="1">
    <location>
        <begin position="48"/>
        <end position="57"/>
    </location>
</feature>
<sequence length="96" mass="10819">MSSGIDRILSRLKSAAADESNKCSDVKCWKETGIRLLSTSECRIYDGENTKMEEGPPKKRKKKNIDKSCSDSMDERAKIRAAVVDVDFIKQFQSSK</sequence>
<dbReference type="WBParaSite" id="GPUH_0001046201-mRNA-1">
    <property type="protein sequence ID" value="GPUH_0001046201-mRNA-1"/>
    <property type="gene ID" value="GPUH_0001046201"/>
</dbReference>
<dbReference type="Proteomes" id="UP000271098">
    <property type="component" value="Unassembled WGS sequence"/>
</dbReference>
<proteinExistence type="predicted"/>
<evidence type="ECO:0000313" key="3">
    <source>
        <dbReference type="Proteomes" id="UP000271098"/>
    </source>
</evidence>
<feature type="region of interest" description="Disordered" evidence="1">
    <location>
        <begin position="48"/>
        <end position="71"/>
    </location>
</feature>
<evidence type="ECO:0000313" key="2">
    <source>
        <dbReference type="EMBL" id="VDN17456.1"/>
    </source>
</evidence>
<dbReference type="AlphaFoldDB" id="A0A183DP08"/>
<accession>A0A183DP08</accession>
<keyword evidence="3" id="KW-1185">Reference proteome</keyword>
<reference evidence="4" key="1">
    <citation type="submission" date="2016-06" db="UniProtKB">
        <authorList>
            <consortium name="WormBaseParasite"/>
        </authorList>
    </citation>
    <scope>IDENTIFICATION</scope>
</reference>
<dbReference type="EMBL" id="UYRT01077980">
    <property type="protein sequence ID" value="VDN17456.1"/>
    <property type="molecule type" value="Genomic_DNA"/>
</dbReference>
<name>A0A183DP08_9BILA</name>
<evidence type="ECO:0000256" key="1">
    <source>
        <dbReference type="SAM" id="MobiDB-lite"/>
    </source>
</evidence>
<gene>
    <name evidence="2" type="ORF">GPUH_LOCUS10449</name>
</gene>